<dbReference type="InterPro" id="IPR020103">
    <property type="entry name" value="PsdUridine_synth_cat_dom_sf"/>
</dbReference>
<dbReference type="Gene3D" id="3.30.70.580">
    <property type="entry name" value="Pseudouridine synthase I, catalytic domain, N-terminal subdomain"/>
    <property type="match status" value="1"/>
</dbReference>
<name>A0ABV1E060_9FIRM</name>
<dbReference type="EC" id="5.4.99.-" evidence="5"/>
<reference evidence="7 8" key="1">
    <citation type="submission" date="2024-03" db="EMBL/GenBank/DDBJ databases">
        <title>Human intestinal bacterial collection.</title>
        <authorList>
            <person name="Pauvert C."/>
            <person name="Hitch T.C.A."/>
            <person name="Clavel T."/>
        </authorList>
    </citation>
    <scope>NUCLEOTIDE SEQUENCE [LARGE SCALE GENOMIC DNA]</scope>
    <source>
        <strain evidence="7 8">CLA-JM-H44</strain>
    </source>
</reference>
<dbReference type="GO" id="GO:0016853">
    <property type="term" value="F:isomerase activity"/>
    <property type="evidence" value="ECO:0007669"/>
    <property type="project" value="UniProtKB-KW"/>
</dbReference>
<dbReference type="EMBL" id="JBBMFD010000005">
    <property type="protein sequence ID" value="MEQ2440100.1"/>
    <property type="molecule type" value="Genomic_DNA"/>
</dbReference>
<dbReference type="InterPro" id="IPR036986">
    <property type="entry name" value="S4_RNA-bd_sf"/>
</dbReference>
<dbReference type="Gene3D" id="3.30.70.1560">
    <property type="entry name" value="Alpha-L RNA-binding motif"/>
    <property type="match status" value="1"/>
</dbReference>
<evidence type="ECO:0000259" key="6">
    <source>
        <dbReference type="SMART" id="SM00363"/>
    </source>
</evidence>
<dbReference type="Pfam" id="PF01479">
    <property type="entry name" value="S4"/>
    <property type="match status" value="1"/>
</dbReference>
<dbReference type="InterPro" id="IPR042092">
    <property type="entry name" value="PsdUridine_s_RsuA/RluB/E/F_cat"/>
</dbReference>
<dbReference type="InterPro" id="IPR050343">
    <property type="entry name" value="RsuA_PseudoU_synthase"/>
</dbReference>
<dbReference type="CDD" id="cd00165">
    <property type="entry name" value="S4"/>
    <property type="match status" value="1"/>
</dbReference>
<dbReference type="PROSITE" id="PS01149">
    <property type="entry name" value="PSI_RSU"/>
    <property type="match status" value="1"/>
</dbReference>
<comment type="caution">
    <text evidence="7">The sequence shown here is derived from an EMBL/GenBank/DDBJ whole genome shotgun (WGS) entry which is preliminary data.</text>
</comment>
<evidence type="ECO:0000256" key="5">
    <source>
        <dbReference type="RuleBase" id="RU003887"/>
    </source>
</evidence>
<accession>A0ABV1E060</accession>
<keyword evidence="3 5" id="KW-0413">Isomerase</keyword>
<dbReference type="InterPro" id="IPR020094">
    <property type="entry name" value="TruA/RsuA/RluB/E/F_N"/>
</dbReference>
<keyword evidence="8" id="KW-1185">Reference proteome</keyword>
<dbReference type="PANTHER" id="PTHR47683">
    <property type="entry name" value="PSEUDOURIDINE SYNTHASE FAMILY PROTEIN-RELATED"/>
    <property type="match status" value="1"/>
</dbReference>
<dbReference type="SUPFAM" id="SSF55174">
    <property type="entry name" value="Alpha-L RNA-binding motif"/>
    <property type="match status" value="1"/>
</dbReference>
<dbReference type="RefSeq" id="WP_349218476.1">
    <property type="nucleotide sequence ID" value="NZ_JBBMFD010000005.1"/>
</dbReference>
<dbReference type="InterPro" id="IPR000748">
    <property type="entry name" value="PsdUridine_synth_RsuA/RluB/E/F"/>
</dbReference>
<dbReference type="Gene3D" id="3.10.290.10">
    <property type="entry name" value="RNA-binding S4 domain"/>
    <property type="match status" value="1"/>
</dbReference>
<evidence type="ECO:0000313" key="8">
    <source>
        <dbReference type="Proteomes" id="UP001489509"/>
    </source>
</evidence>
<keyword evidence="2 4" id="KW-0694">RNA-binding</keyword>
<dbReference type="PANTHER" id="PTHR47683:SF4">
    <property type="entry name" value="PSEUDOURIDINE SYNTHASE"/>
    <property type="match status" value="1"/>
</dbReference>
<dbReference type="InterPro" id="IPR018496">
    <property type="entry name" value="PsdUridine_synth_RsuA/RluB_CS"/>
</dbReference>
<dbReference type="CDD" id="cd02553">
    <property type="entry name" value="PseudoU_synth_RsuA"/>
    <property type="match status" value="1"/>
</dbReference>
<evidence type="ECO:0000256" key="1">
    <source>
        <dbReference type="ARBA" id="ARBA00008348"/>
    </source>
</evidence>
<dbReference type="SMART" id="SM00363">
    <property type="entry name" value="S4"/>
    <property type="match status" value="1"/>
</dbReference>
<comment type="similarity">
    <text evidence="1 5">Belongs to the pseudouridine synthase RsuA family.</text>
</comment>
<proteinExistence type="inferred from homology"/>
<sequence>MAVIRLDRMLSGQGVCSRREAGMLVRKGAVAVNGRTARNPEQKVDPCEDVVAVNGQPLIYKEYLYILLNKPKGVVSASSDPRQRTVLDLLPASLRRRGLFPVGRLDKDTTGLLLITDDGDFAHKLMSPKKEVYKTYAAKLDGPVGKREAEAFARGLILKDGTPCRPAVLLLPGDGSNTATVRICEGMYHQVKRMFEAVGRQVVELHRTAIGNFTLENELPSGKCRELTEEEIALLRKNAQDSEKEIC</sequence>
<dbReference type="Pfam" id="PF00849">
    <property type="entry name" value="PseudoU_synth_2"/>
    <property type="match status" value="1"/>
</dbReference>
<evidence type="ECO:0000313" key="7">
    <source>
        <dbReference type="EMBL" id="MEQ2440100.1"/>
    </source>
</evidence>
<evidence type="ECO:0000256" key="2">
    <source>
        <dbReference type="ARBA" id="ARBA00022884"/>
    </source>
</evidence>
<dbReference type="InterPro" id="IPR002942">
    <property type="entry name" value="S4_RNA-bd"/>
</dbReference>
<gene>
    <name evidence="7" type="ORF">WMO26_04600</name>
</gene>
<dbReference type="InterPro" id="IPR006145">
    <property type="entry name" value="PsdUridine_synth_RsuA/RluA"/>
</dbReference>
<dbReference type="Proteomes" id="UP001489509">
    <property type="component" value="Unassembled WGS sequence"/>
</dbReference>
<evidence type="ECO:0000256" key="4">
    <source>
        <dbReference type="PROSITE-ProRule" id="PRU00182"/>
    </source>
</evidence>
<evidence type="ECO:0000256" key="3">
    <source>
        <dbReference type="ARBA" id="ARBA00023235"/>
    </source>
</evidence>
<protein>
    <recommendedName>
        <fullName evidence="5">Pseudouridine synthase</fullName>
        <ecNumber evidence="5">5.4.99.-</ecNumber>
    </recommendedName>
</protein>
<organism evidence="7 8">
    <name type="scientific">Solibaculum intestinale</name>
    <dbReference type="NCBI Taxonomy" id="3133165"/>
    <lineage>
        <taxon>Bacteria</taxon>
        <taxon>Bacillati</taxon>
        <taxon>Bacillota</taxon>
        <taxon>Clostridia</taxon>
        <taxon>Eubacteriales</taxon>
        <taxon>Oscillospiraceae</taxon>
        <taxon>Solibaculum</taxon>
    </lineage>
</organism>
<dbReference type="NCBIfam" id="TIGR00093">
    <property type="entry name" value="pseudouridine synthase"/>
    <property type="match status" value="1"/>
</dbReference>
<feature type="domain" description="RNA-binding S4" evidence="6">
    <location>
        <begin position="4"/>
        <end position="64"/>
    </location>
</feature>
<dbReference type="SUPFAM" id="SSF55120">
    <property type="entry name" value="Pseudouridine synthase"/>
    <property type="match status" value="1"/>
</dbReference>
<dbReference type="PROSITE" id="PS50889">
    <property type="entry name" value="S4"/>
    <property type="match status" value="1"/>
</dbReference>